<evidence type="ECO:0000313" key="2">
    <source>
        <dbReference type="EMBL" id="OGK39379.1"/>
    </source>
</evidence>
<proteinExistence type="predicted"/>
<dbReference type="InterPro" id="IPR001387">
    <property type="entry name" value="Cro/C1-type_HTH"/>
</dbReference>
<sequence length="98" mass="11258">MKNYTNWEDHKKDLLKKPGFRKALKETRLEYQIAHAIIEARIGKGFTQSELAIKLKTRQSVISRVENAKTTPSLSFLKRLATVLNTTLQVSFKPSNEL</sequence>
<comment type="caution">
    <text evidence="2">The sequence shown here is derived from an EMBL/GenBank/DDBJ whole genome shotgun (WGS) entry which is preliminary data.</text>
</comment>
<evidence type="ECO:0000259" key="1">
    <source>
        <dbReference type="PROSITE" id="PS50943"/>
    </source>
</evidence>
<dbReference type="CDD" id="cd00093">
    <property type="entry name" value="HTH_XRE"/>
    <property type="match status" value="1"/>
</dbReference>
<accession>A0A1F7I7M8</accession>
<dbReference type="GO" id="GO:0003677">
    <property type="term" value="F:DNA binding"/>
    <property type="evidence" value="ECO:0007669"/>
    <property type="project" value="InterPro"/>
</dbReference>
<feature type="domain" description="HTH cro/C1-type" evidence="1">
    <location>
        <begin position="37"/>
        <end position="91"/>
    </location>
</feature>
<dbReference type="Proteomes" id="UP000179024">
    <property type="component" value="Unassembled WGS sequence"/>
</dbReference>
<organism evidence="2 3">
    <name type="scientific">Candidatus Roizmanbacteria bacterium RIFCSPHIGHO2_12_FULL_44_10</name>
    <dbReference type="NCBI Taxonomy" id="1802054"/>
    <lineage>
        <taxon>Bacteria</taxon>
        <taxon>Candidatus Roizmaniibacteriota</taxon>
    </lineage>
</organism>
<evidence type="ECO:0000313" key="3">
    <source>
        <dbReference type="Proteomes" id="UP000179024"/>
    </source>
</evidence>
<dbReference type="SMART" id="SM00530">
    <property type="entry name" value="HTH_XRE"/>
    <property type="match status" value="1"/>
</dbReference>
<dbReference type="EMBL" id="MGAE01000020">
    <property type="protein sequence ID" value="OGK39379.1"/>
    <property type="molecule type" value="Genomic_DNA"/>
</dbReference>
<dbReference type="Pfam" id="PF01381">
    <property type="entry name" value="HTH_3"/>
    <property type="match status" value="1"/>
</dbReference>
<dbReference type="InterPro" id="IPR010982">
    <property type="entry name" value="Lambda_DNA-bd_dom_sf"/>
</dbReference>
<dbReference type="AlphaFoldDB" id="A0A1F7I7M8"/>
<dbReference type="PROSITE" id="PS50943">
    <property type="entry name" value="HTH_CROC1"/>
    <property type="match status" value="1"/>
</dbReference>
<dbReference type="SUPFAM" id="SSF47413">
    <property type="entry name" value="lambda repressor-like DNA-binding domains"/>
    <property type="match status" value="1"/>
</dbReference>
<reference evidence="2 3" key="1">
    <citation type="journal article" date="2016" name="Nat. Commun.">
        <title>Thousands of microbial genomes shed light on interconnected biogeochemical processes in an aquifer system.</title>
        <authorList>
            <person name="Anantharaman K."/>
            <person name="Brown C.T."/>
            <person name="Hug L.A."/>
            <person name="Sharon I."/>
            <person name="Castelle C.J."/>
            <person name="Probst A.J."/>
            <person name="Thomas B.C."/>
            <person name="Singh A."/>
            <person name="Wilkins M.J."/>
            <person name="Karaoz U."/>
            <person name="Brodie E.L."/>
            <person name="Williams K.H."/>
            <person name="Hubbard S.S."/>
            <person name="Banfield J.F."/>
        </authorList>
    </citation>
    <scope>NUCLEOTIDE SEQUENCE [LARGE SCALE GENOMIC DNA]</scope>
</reference>
<gene>
    <name evidence="2" type="ORF">A3F34_00970</name>
</gene>
<name>A0A1F7I7M8_9BACT</name>
<dbReference type="Gene3D" id="1.10.260.40">
    <property type="entry name" value="lambda repressor-like DNA-binding domains"/>
    <property type="match status" value="1"/>
</dbReference>
<protein>
    <recommendedName>
        <fullName evidence="1">HTH cro/C1-type domain-containing protein</fullName>
    </recommendedName>
</protein>